<dbReference type="InParanoid" id="A0A397RMF1"/>
<sequence>MKHKIKSVLIKIANMLNIAMPKIIYDMDNSYYTDGVIHLKIYDDYNKTLFIALHELRHHYQFIYRKNIKDNISKIINYEINHDIEYNLSYMEGDAYTFSLYIFENVLNISYDVSIQTKEIIHIFKSNFSFVFSIFSRQWYINRL</sequence>
<dbReference type="EMBL" id="QXEV01000017">
    <property type="protein sequence ID" value="RIA75510.1"/>
    <property type="molecule type" value="Genomic_DNA"/>
</dbReference>
<dbReference type="Proteomes" id="UP000266506">
    <property type="component" value="Unassembled WGS sequence"/>
</dbReference>
<evidence type="ECO:0000313" key="2">
    <source>
        <dbReference type="Proteomes" id="UP000266506"/>
    </source>
</evidence>
<evidence type="ECO:0000313" key="1">
    <source>
        <dbReference type="EMBL" id="RIA75510.1"/>
    </source>
</evidence>
<comment type="caution">
    <text evidence="1">The sequence shown here is derived from an EMBL/GenBank/DDBJ whole genome shotgun (WGS) entry which is preliminary data.</text>
</comment>
<keyword evidence="2" id="KW-1185">Reference proteome</keyword>
<organism evidence="1 2">
    <name type="scientific">Anaeroplasma bactoclasticum</name>
    <dbReference type="NCBI Taxonomy" id="2088"/>
    <lineage>
        <taxon>Bacteria</taxon>
        <taxon>Bacillati</taxon>
        <taxon>Mycoplasmatota</taxon>
        <taxon>Mollicutes</taxon>
        <taxon>Anaeroplasmatales</taxon>
        <taxon>Anaeroplasmataceae</taxon>
        <taxon>Anaeroplasma</taxon>
    </lineage>
</organism>
<gene>
    <name evidence="1" type="ORF">EI71_01404</name>
</gene>
<protein>
    <recommendedName>
        <fullName evidence="3">IrrE N-terminal-like domain-containing protein</fullName>
    </recommendedName>
</protein>
<name>A0A397RMF1_9MOLU</name>
<evidence type="ECO:0008006" key="3">
    <source>
        <dbReference type="Google" id="ProtNLM"/>
    </source>
</evidence>
<reference evidence="1 2" key="1">
    <citation type="submission" date="2018-08" db="EMBL/GenBank/DDBJ databases">
        <title>Genomic Encyclopedia of Archaeal and Bacterial Type Strains, Phase II (KMG-II): from individual species to whole genera.</title>
        <authorList>
            <person name="Goeker M."/>
        </authorList>
    </citation>
    <scope>NUCLEOTIDE SEQUENCE [LARGE SCALE GENOMIC DNA]</scope>
    <source>
        <strain evidence="1 2">ATCC 27112</strain>
    </source>
</reference>
<accession>A0A397RMF1</accession>
<dbReference type="AlphaFoldDB" id="A0A397RMF1"/>
<proteinExistence type="predicted"/>